<dbReference type="Gene3D" id="2.60.40.10">
    <property type="entry name" value="Immunoglobulins"/>
    <property type="match status" value="1"/>
</dbReference>
<dbReference type="PANTHER" id="PTHR37833:SF1">
    <property type="entry name" value="SIGNAL PEPTIDE PROTEIN"/>
    <property type="match status" value="1"/>
</dbReference>
<organism evidence="1 2">
    <name type="scientific">Paenimyroides baculatum</name>
    <dbReference type="NCBI Taxonomy" id="2608000"/>
    <lineage>
        <taxon>Bacteria</taxon>
        <taxon>Pseudomonadati</taxon>
        <taxon>Bacteroidota</taxon>
        <taxon>Flavobacteriia</taxon>
        <taxon>Flavobacteriales</taxon>
        <taxon>Flavobacteriaceae</taxon>
        <taxon>Paenimyroides</taxon>
    </lineage>
</organism>
<gene>
    <name evidence="1" type="ORF">F0460_00775</name>
</gene>
<dbReference type="PANTHER" id="PTHR37833">
    <property type="entry name" value="LIPOPROTEIN-RELATED"/>
    <property type="match status" value="1"/>
</dbReference>
<keyword evidence="2" id="KW-1185">Reference proteome</keyword>
<dbReference type="Pfam" id="PF07610">
    <property type="entry name" value="DUF1573"/>
    <property type="match status" value="1"/>
</dbReference>
<dbReference type="EMBL" id="VWSG01000001">
    <property type="protein sequence ID" value="KAA5538169.1"/>
    <property type="molecule type" value="Genomic_DNA"/>
</dbReference>
<dbReference type="InterPro" id="IPR013783">
    <property type="entry name" value="Ig-like_fold"/>
</dbReference>
<reference evidence="1 2" key="1">
    <citation type="submission" date="2019-09" db="EMBL/GenBank/DDBJ databases">
        <title>Genome sequence and assembly of Flavobacterium sp.</title>
        <authorList>
            <person name="Chhetri G."/>
        </authorList>
    </citation>
    <scope>NUCLEOTIDE SEQUENCE [LARGE SCALE GENOMIC DNA]</scope>
    <source>
        <strain evidence="1 2">SNL9</strain>
    </source>
</reference>
<protein>
    <submittedName>
        <fullName evidence="1">DUF1573 domain-containing protein</fullName>
    </submittedName>
</protein>
<dbReference type="InterPro" id="IPR011467">
    <property type="entry name" value="DUF1573"/>
</dbReference>
<proteinExistence type="predicted"/>
<dbReference type="PROSITE" id="PS51257">
    <property type="entry name" value="PROKAR_LIPOPROTEIN"/>
    <property type="match status" value="1"/>
</dbReference>
<evidence type="ECO:0000313" key="1">
    <source>
        <dbReference type="EMBL" id="KAA5538169.1"/>
    </source>
</evidence>
<dbReference type="RefSeq" id="WP_150009412.1">
    <property type="nucleotide sequence ID" value="NZ_VWSG01000001.1"/>
</dbReference>
<dbReference type="Proteomes" id="UP000325141">
    <property type="component" value="Unassembled WGS sequence"/>
</dbReference>
<evidence type="ECO:0000313" key="2">
    <source>
        <dbReference type="Proteomes" id="UP000325141"/>
    </source>
</evidence>
<accession>A0A5M6CY21</accession>
<dbReference type="AlphaFoldDB" id="A0A5M6CY21"/>
<comment type="caution">
    <text evidence="1">The sequence shown here is derived from an EMBL/GenBank/DDBJ whole genome shotgun (WGS) entry which is preliminary data.</text>
</comment>
<name>A0A5M6CY21_9FLAO</name>
<sequence length="125" mass="13866">MTFFKIILISFAIISIFSCTKNKESVLLLKEVDLGTVSSNDTVHSNIEITNLMKENLIIKKASSSCGCTSITIKDSIVKPNSKTRLDFDFIADFNGDKGHTSKAIVLETNSPQRFHEIIINAKVE</sequence>